<protein>
    <submittedName>
        <fullName evidence="1">Uncharacterized protein</fullName>
    </submittedName>
</protein>
<dbReference type="RefSeq" id="WP_344502570.1">
    <property type="nucleotide sequence ID" value="NZ_BAAAQD010000005.1"/>
</dbReference>
<accession>A0ABN2A9V7</accession>
<name>A0ABN2A9V7_9ACTN</name>
<dbReference type="EMBL" id="BAAAQD010000005">
    <property type="protein sequence ID" value="GAA1514055.1"/>
    <property type="molecule type" value="Genomic_DNA"/>
</dbReference>
<evidence type="ECO:0000313" key="2">
    <source>
        <dbReference type="Proteomes" id="UP001501470"/>
    </source>
</evidence>
<reference evidence="1 2" key="1">
    <citation type="journal article" date="2019" name="Int. J. Syst. Evol. Microbiol.">
        <title>The Global Catalogue of Microorganisms (GCM) 10K type strain sequencing project: providing services to taxonomists for standard genome sequencing and annotation.</title>
        <authorList>
            <consortium name="The Broad Institute Genomics Platform"/>
            <consortium name="The Broad Institute Genome Sequencing Center for Infectious Disease"/>
            <person name="Wu L."/>
            <person name="Ma J."/>
        </authorList>
    </citation>
    <scope>NUCLEOTIDE SEQUENCE [LARGE SCALE GENOMIC DNA]</scope>
    <source>
        <strain evidence="1 2">JCM 15933</strain>
    </source>
</reference>
<comment type="caution">
    <text evidence="1">The sequence shown here is derived from an EMBL/GenBank/DDBJ whole genome shotgun (WGS) entry which is preliminary data.</text>
</comment>
<keyword evidence="2" id="KW-1185">Reference proteome</keyword>
<organism evidence="1 2">
    <name type="scientific">Dactylosporangium maewongense</name>
    <dbReference type="NCBI Taxonomy" id="634393"/>
    <lineage>
        <taxon>Bacteria</taxon>
        <taxon>Bacillati</taxon>
        <taxon>Actinomycetota</taxon>
        <taxon>Actinomycetes</taxon>
        <taxon>Micromonosporales</taxon>
        <taxon>Micromonosporaceae</taxon>
        <taxon>Dactylosporangium</taxon>
    </lineage>
</organism>
<sequence>MPGTAVAGGADAGAPGRALACGSVERLTGGVPADATAGVPADEVKPAADVADKGGTGWAATGGAEAVESAADVAAKGVAAGVPADVAETVERAAAVATEGVTSWTVASVGGEAVEGGGAVGTVARWVVDGAGPTATDVAGEVVECAAEGSTG</sequence>
<proteinExistence type="predicted"/>
<evidence type="ECO:0000313" key="1">
    <source>
        <dbReference type="EMBL" id="GAA1514055.1"/>
    </source>
</evidence>
<dbReference type="Proteomes" id="UP001501470">
    <property type="component" value="Unassembled WGS sequence"/>
</dbReference>
<gene>
    <name evidence="1" type="ORF">GCM10009827_030900</name>
</gene>